<dbReference type="GO" id="GO:0043025">
    <property type="term" value="C:neuronal cell body"/>
    <property type="evidence" value="ECO:0007669"/>
    <property type="project" value="TreeGrafter"/>
</dbReference>
<feature type="region of interest" description="Disordered" evidence="7">
    <location>
        <begin position="5933"/>
        <end position="5975"/>
    </location>
</feature>
<dbReference type="InterPro" id="IPR013098">
    <property type="entry name" value="Ig_I-set"/>
</dbReference>
<dbReference type="Pfam" id="PF07679">
    <property type="entry name" value="I-set"/>
    <property type="match status" value="4"/>
</dbReference>
<feature type="region of interest" description="Disordered" evidence="7">
    <location>
        <begin position="5097"/>
        <end position="5118"/>
    </location>
</feature>
<feature type="region of interest" description="Disordered" evidence="7">
    <location>
        <begin position="1"/>
        <end position="111"/>
    </location>
</feature>
<dbReference type="PANTHER" id="PTHR45080:SF8">
    <property type="entry name" value="IG-LIKE DOMAIN-CONTAINING PROTEIN"/>
    <property type="match status" value="1"/>
</dbReference>
<feature type="region of interest" description="Disordered" evidence="7">
    <location>
        <begin position="5400"/>
        <end position="5420"/>
    </location>
</feature>
<feature type="region of interest" description="Disordered" evidence="7">
    <location>
        <begin position="542"/>
        <end position="567"/>
    </location>
</feature>
<feature type="region of interest" description="Disordered" evidence="7">
    <location>
        <begin position="3589"/>
        <end position="3613"/>
    </location>
</feature>
<evidence type="ECO:0000256" key="5">
    <source>
        <dbReference type="ARBA" id="ARBA00023319"/>
    </source>
</evidence>
<keyword evidence="10" id="KW-1185">Reference proteome</keyword>
<reference evidence="9 10" key="1">
    <citation type="submission" date="2020-02" db="EMBL/GenBank/DDBJ databases">
        <authorList>
            <person name="Ferguson B K."/>
        </authorList>
    </citation>
    <scope>NUCLEOTIDE SEQUENCE [LARGE SCALE GENOMIC DNA]</scope>
</reference>
<dbReference type="Proteomes" id="UP000479000">
    <property type="component" value="Unassembled WGS sequence"/>
</dbReference>
<feature type="coiled-coil region" evidence="6">
    <location>
        <begin position="730"/>
        <end position="757"/>
    </location>
</feature>
<dbReference type="FunFam" id="2.60.40.10:FF:000107">
    <property type="entry name" value="Myosin, light chain kinase a"/>
    <property type="match status" value="2"/>
</dbReference>
<feature type="region of interest" description="Disordered" evidence="7">
    <location>
        <begin position="1425"/>
        <end position="1481"/>
    </location>
</feature>
<feature type="compositionally biased region" description="Low complexity" evidence="7">
    <location>
        <begin position="6452"/>
        <end position="6466"/>
    </location>
</feature>
<evidence type="ECO:0000259" key="8">
    <source>
        <dbReference type="PROSITE" id="PS50835"/>
    </source>
</evidence>
<dbReference type="SMART" id="SM00409">
    <property type="entry name" value="IG"/>
    <property type="match status" value="4"/>
</dbReference>
<dbReference type="InterPro" id="IPR003598">
    <property type="entry name" value="Ig_sub2"/>
</dbReference>
<organism evidence="9 10">
    <name type="scientific">Nesidiocoris tenuis</name>
    <dbReference type="NCBI Taxonomy" id="355587"/>
    <lineage>
        <taxon>Eukaryota</taxon>
        <taxon>Metazoa</taxon>
        <taxon>Ecdysozoa</taxon>
        <taxon>Arthropoda</taxon>
        <taxon>Hexapoda</taxon>
        <taxon>Insecta</taxon>
        <taxon>Pterygota</taxon>
        <taxon>Neoptera</taxon>
        <taxon>Paraneoptera</taxon>
        <taxon>Hemiptera</taxon>
        <taxon>Heteroptera</taxon>
        <taxon>Panheteroptera</taxon>
        <taxon>Cimicomorpha</taxon>
        <taxon>Miridae</taxon>
        <taxon>Dicyphina</taxon>
        <taxon>Nesidiocoris</taxon>
    </lineage>
</organism>
<feature type="region of interest" description="Disordered" evidence="7">
    <location>
        <begin position="3655"/>
        <end position="3674"/>
    </location>
</feature>
<dbReference type="FunFam" id="2.60.40.10:FF:000425">
    <property type="entry name" value="Myosin light chain kinase"/>
    <property type="match status" value="1"/>
</dbReference>
<gene>
    <name evidence="9" type="ORF">NTEN_LOCUS19692</name>
</gene>
<feature type="compositionally biased region" description="Basic and acidic residues" evidence="7">
    <location>
        <begin position="3665"/>
        <end position="3674"/>
    </location>
</feature>
<dbReference type="GO" id="GO:0005886">
    <property type="term" value="C:plasma membrane"/>
    <property type="evidence" value="ECO:0007669"/>
    <property type="project" value="TreeGrafter"/>
</dbReference>
<feature type="domain" description="Ig-like" evidence="8">
    <location>
        <begin position="622"/>
        <end position="722"/>
    </location>
</feature>
<feature type="compositionally biased region" description="Basic and acidic residues" evidence="7">
    <location>
        <begin position="73"/>
        <end position="111"/>
    </location>
</feature>
<dbReference type="PANTHER" id="PTHR45080">
    <property type="entry name" value="CONTACTIN 5"/>
    <property type="match status" value="1"/>
</dbReference>
<feature type="compositionally biased region" description="Basic and acidic residues" evidence="7">
    <location>
        <begin position="542"/>
        <end position="561"/>
    </location>
</feature>
<evidence type="ECO:0000256" key="3">
    <source>
        <dbReference type="ARBA" id="ARBA00022729"/>
    </source>
</evidence>
<feature type="domain" description="Ig-like" evidence="8">
    <location>
        <begin position="156"/>
        <end position="244"/>
    </location>
</feature>
<dbReference type="GO" id="GO:0008046">
    <property type="term" value="F:axon guidance receptor activity"/>
    <property type="evidence" value="ECO:0007669"/>
    <property type="project" value="TreeGrafter"/>
</dbReference>
<evidence type="ECO:0000256" key="4">
    <source>
        <dbReference type="ARBA" id="ARBA00023157"/>
    </source>
</evidence>
<evidence type="ECO:0000256" key="1">
    <source>
        <dbReference type="ARBA" id="ARBA00004496"/>
    </source>
</evidence>
<dbReference type="Gene3D" id="2.60.40.10">
    <property type="entry name" value="Immunoglobulins"/>
    <property type="match status" value="4"/>
</dbReference>
<feature type="compositionally biased region" description="Basic and acidic residues" evidence="7">
    <location>
        <begin position="5945"/>
        <end position="5975"/>
    </location>
</feature>
<dbReference type="SMART" id="SM00408">
    <property type="entry name" value="IGc2"/>
    <property type="match status" value="4"/>
</dbReference>
<feature type="compositionally biased region" description="Low complexity" evidence="7">
    <location>
        <begin position="1447"/>
        <end position="1463"/>
    </location>
</feature>
<dbReference type="InterPro" id="IPR007110">
    <property type="entry name" value="Ig-like_dom"/>
</dbReference>
<name>A0A6H5HHF9_9HEMI</name>
<dbReference type="GO" id="GO:0030424">
    <property type="term" value="C:axon"/>
    <property type="evidence" value="ECO:0007669"/>
    <property type="project" value="TreeGrafter"/>
</dbReference>
<keyword evidence="4" id="KW-1015">Disulfide bond</keyword>
<dbReference type="SUPFAM" id="SSF48726">
    <property type="entry name" value="Immunoglobulin"/>
    <property type="match status" value="4"/>
</dbReference>
<dbReference type="GO" id="GO:0050808">
    <property type="term" value="P:synapse organization"/>
    <property type="evidence" value="ECO:0007669"/>
    <property type="project" value="TreeGrafter"/>
</dbReference>
<feature type="compositionally biased region" description="Low complexity" evidence="7">
    <location>
        <begin position="3133"/>
        <end position="3142"/>
    </location>
</feature>
<accession>A0A6H5HHF9</accession>
<feature type="domain" description="Ig-like" evidence="8">
    <location>
        <begin position="363"/>
        <end position="452"/>
    </location>
</feature>
<feature type="non-terminal residue" evidence="9">
    <location>
        <position position="6545"/>
    </location>
</feature>
<keyword evidence="5" id="KW-0393">Immunoglobulin domain</keyword>
<dbReference type="GO" id="GO:0007156">
    <property type="term" value="P:homophilic cell adhesion via plasma membrane adhesion molecules"/>
    <property type="evidence" value="ECO:0007669"/>
    <property type="project" value="TreeGrafter"/>
</dbReference>
<feature type="region of interest" description="Disordered" evidence="7">
    <location>
        <begin position="507"/>
        <end position="530"/>
    </location>
</feature>
<protein>
    <recommendedName>
        <fullName evidence="8">Ig-like domain-containing protein</fullName>
    </recommendedName>
</protein>
<feature type="domain" description="Ig-like" evidence="8">
    <location>
        <begin position="255"/>
        <end position="347"/>
    </location>
</feature>
<dbReference type="InterPro" id="IPR013783">
    <property type="entry name" value="Ig-like_fold"/>
</dbReference>
<sequence>MPKKPEPVLEKFIPYVDTPQKPVEDEGSPKVVPLQKPPLEVPEEERPKLVMGKGSPKPQEDIPEKTFVIKQGELGKEEPEKVELKPWKKERPEEDSGAPEEPKKELPKFDDVKERKKQLKLPLRKTAETEDELTEESLTVKKVKFELQQPVSPLPPRFLERIQPIISEEEKPIEFRCVFEGFPRPKITWTHNGQEITETEEVEITVTETVAILRIRKVRKSDVGTYSCRASNPAGVATCTANLVIIEKEESGEAPKFVEPLKPKIAKRKSPTELECTVTGLPNPEVRWFRANEEIVPDRRRKIVTIFDGNKGRSVLTIVETIEEDEEIYSVRAVNKFGKAECRANLVLGDAPDEKVPERLEPPKITKPLQAQVVPKDSPVTLEAEFVGSPKLTVKWYRNGKEIEIVEEEEEIIIEERKTILKIKKTTKKKTGKYEVRVTNKVGEARTSCTVKTVETMGTKLYKKPEWVVNMEEMQEKLKGNRKAMSNDSLEHDDCVACEDEDRSSEYDSCCEDISREEAEEEEEDYDSIPYKHDSFYLLPPIEEKSEPSSSDHDKSSDIGKRSLSLSELSRSESANFEYRSMTFPRSKTTEEAYAKEMGDTCSQQQTLHRTLYPLEPRELDPESFHQLHTADSSEELQEFLLLESQCMDSDGGLAAAFLEQPSVVIWYHNDKLLRATENIEISIKDNRSTVVIKRVKEGDAGTYVCKASSNIGEAISTAQIKIVGYGEVTEEEVQEIKEETVQVRKMEKKKKKKVKQVTREEPEKDSIDVEEVQPLESTAPFTETTESAIAERTFDIQESVEVSAVASCKKVSDEQDFPTDVPDTAQVVAPVQESVTITETVPEDKTVELTVAGEKTEKAEVTRTEQRSVTVSQTVTESAVSDLVTETRTETKATESTETLQTAQVSRTTVSVSEIEEALEGLNVKEFGPWQAPLRELAKVDVLRKKGVSVEEVLTLYDTGELPALKTAPAQNALVSLVERVGHSSLISEMVTQEETLEGTLKGVFKAFLTMVDLRSATVQEVIPLFRPRDFQTPHWETVSTMPVTAPIEEVAEDLETSPDQPLRGLPLSTSQVVNEAITQSQLQLLADSPQPQKQANLSLVPHTVVSQQITKGEEKEDSVTLQKPEVVQAQTKIDSVEPFSITETRVHSTVTEFTGQFVPKTQEVLKGFVPNEGVEITETTAQDSFQETVTSLEKQTNASFSLITHEAMSVTETSPSLKEGHMAPDKQPISANAGKTVIPQEGLMITEVNQGQMEDKLSDLVKPTPVKPKEEFSSQESIMISEVHSETKPEKYFPERVVPTETAHPSFVQQQTTIIETVQAPEKEGDYVPGRLPPSQVANLGLSPRDSLFISDSQVHEREDEFIPLKAPDESQALEKITTQESVQVSSVQHQDHTSLLKILIFDKKKADVDFTDKESLITTQTTVQEKEESFEAGELPNSKTALPSVSSLETSSITETTIQESEGELAPRPSPQAAYADTSLRPQQPITVTETTTQQVTERFDKEFRYKGDTAETNIQEVEAKQIHQVLPQESEAPLKMPELPQHYTLDQKQTDSISTQGVETFTTEIVEKEGMHALFEKPDEQKGKVVPSHPLQSLIVEQAMPEGSTKDLKKEKLDTVASLKQIPFQEVVTEMTVCNENLAARSGEMKLDKKEAGVTVLEEEGITVTEVVTDSSLKEYASSSLPEAAKAQPTISSQKIASKSEVSVEDSAVPLDKLKLEGEKARAEHLPHETIAVSAPQVNETEAEWVGELKPDQKTAVIKIGDSEGINIEQVICHDKELELKSDTAVTAVALSTCLSGHKIASQFETVPDLRLGKVDEPDLRTEKAKVESTPLQEVVITETNITETESELKEGLKHKTQTVNVTLTAKEGLSVTEVVTEDKEKAYKAGEIPESRTAELELISQEVAQKEEVITGDETGVFERVSPIKEIASLEHTIIQCAVASESQVNESEGLLSGLVKPDEKSATMLFEKGDYIKITEVSTIESEKPLEESITPKAVQATSDLKTHKVASSFVTHSDVAVGKIDDFKAEPSLAQIQQSGFEAAISNEMLVRECEGKYEENIKPDTKTASATFLEEEGLTVSMVTSEIKEGIITEMETPKLLTAEADITAHSVAERQEVVVETSLKDFGIDKPELQTAVQDQTPFQALSSSETAPIETEGSLSELVKPDDKKAGVSFEDIQSVSVSEVVVEDQTAHFSDDEKPVMKTAKPNLTAHEIVQKEIVITESSTGVLDRESPTKGLAQLEAVPYETVVMSEVASHEREKDFEGKLQLNTQTVETSFITEKSVNVSTVNVEDRESALDAQEKPKSKTAIPSLTGQEIAEMQEVTPIAALGALPDFEKAEALAKQDQIPFESISSTQPVIREKEGILLEDKKPFETIADLRIEQNVGVQITQYTLEDKENEYASLPRPEGRKATVDIIPQEVLQKEEVITSFSTSNVDTKTAKSATAVPSQLPFHTVETNVNISGDTEGIFENFVRPEGKTADTQYESAQSGIIVSEITTQEKESLYEGPIKPKGITAETEVISKEIATKSEVFIGTSTKELEKRTSPERAQAISEHLPFQSIQSTETSTVESEAILEKHAKPSQKKAGIEFVPVSSLAVTQTIPTDKEVELQMVEKHSAQTANKEFTEFKAVTQSETVTVTSAEKVSYKQPIEENAEIGAIPHESIVTSEVAVKEHESEFVGKLDMKQQMASTEFEAIHGVRVTQVITDDKEKTFTESSKPKTASASVKVPGRTGVQVSQVTTEVSVNPIEDFNMTSAQGSRSQIPYETPVTLEQVLQEKEGLLDEKVTPESKIAEQLIDQLESVQVTSTITTEKEKQLPAEEKPKPRTAEASFPALSTAEVSELVLGSNTGDYQPAKPIMSTATTDHLTFESISQTEVLVRESMADLKEQAKPEEKKAGITMSSGKTVTISQIIPGDKEETYTVEELPRERMAQPSLSEMQDIAAQTYTMPLASVAEYTTQKPELQEAVEGQELIHGLIVSEHQFSEQENEFHGKFKPETKQVGISLEEGKKVQTVTEVVVEDREGDMMSLVIPEQKRATPDVVTQQVVEVIQTFSETSTGDIVTHTSKRVTAFKGHIPFETYTQQEPIIQECEDDFESIQASKKSAGVGFEEGRSVTITEVETGEGETPYTVEEGPESHMAQPSISGTEVAQKSVIITELGLQELTTTVPQEATALAGHVPMQSVVGKEIIVSETEKEFEGKFKPVSSTADVSFESQKVITISTVETEEREMHMRSNEKPEGRTAVSELLGHDVAEKFEILAQTAPQELESTKPETMSAQIEHTLHSSLIQTEVLVREGEVDLRESEKRKYVQAEASMEQIEGVNVTVTQSELKETALTLQETPTGQKASTTLISQESLQQTITDTSISEGTFESQKPLESTAQPLYTPFESLQIAQGVVQEQEEQFSGTFKAKPSTASVEFEEIKRVAVSEISAEQREEEFEGKIKAPTATAEPDIVGQEVAQQTQVITESQTETLDSQKPKEEYAKHQHLHHESIIRTEAVTAESEVHFEKKIILDTKKASVVVDAKEGITVSQTVADHKEQEYTEIRKTDTLQAAETFLPQEAVQQTEAVVSMNATELGPSDRPKDLKVTPTTTPHESLETSEVRVQEQEKEFSSKWKPDTSSADTIFQETKSLQVTQITAEEHEEEVSTDIPKTEQARPNVSDREIATKTEVIPGQELGDLTLSIPSPLSATPSTPVQQHVTVTTHGVTESEAELPDMVTPSQRSGQLNIQEHSGNVVITEVQPHIKEGECSFDVPMNQQTGSIEFVTNTAYSSEQIMCDVDVTNLERTPMKSGHATLAQSEQDALQIETSTLVEKEGELQQTTNPEMKHVIVTIDSTTLPCVQQHDVNEVEIPLHIEAPSSRKATRELIEAASTQVFKNEILDSSDTLTIASTDKKTVDTTFLPNESVVVLEHRTEENPQSILKTAEPSQTSATVNVTQTFSLSVDETRTHETTESLQAEHKPATKTAQCELITHQNIVHVEDTNVDVNLGHLQDEKSAPLTASEKLTTTKVPIVEQVVIGEGTSDLFVDTTFTEFNASPTAIPRNAAQTEIPELKGGTKELSTSIQDESQASLKLVPNQVFTTQDSTLLENIENLITDAIVSKNARTNVLAREIATTEETTPQQQPDILKTSETMKENATTDFIPQTSTLTEEVIVKEQTSNLHEISKHTLTTANTTVSGLNVATSEQTLDQNTVTSLDEDKKKTETAHPVIDAMEAIETSETTIHDVTGDVDTKPLQQVTAKRRVDSVDSVQHIEVQAQEIPAEYTSEKVLGVKSQPKFDGMEIATTEETISDSTIVPLKTETSYSTSTATENFVGQNILQQESTMVQETMTKFDSFEPTKSKLEVNISAHEFVIKEITTEVQQDAQELQDEVPKVKRATTQFEVAQTIQVDTSVPIEHEEDLPDFHAKETKGAGISVNKCLKVPLSQLTSAEDQFENIQIEQPGEVSAKPKLSSLEVAIQEENVPHQTTASLELAPAGLETPKTSFTTRSIAITEESIVQCSTEELTPQATKRSVNADGDLIPHQVAISEDVIMLENVQRSRDQPMDESATANPQLQPQEGLEVGTPYCLETTNEGVDERVDKLRAKPSVVELNLPIQQCNEIFENERNIEEQEINKIVISQKILEGLSIASKTETMAVDSVRKDNELAKALAKADQKLEPTDVISTDEVIAQETVKEFTAAITPQSTASESLTFSTSLVTEVAEVIGNVESIQTEQLAPRKASTNMPICTAITTEEVTTESAIERLKTIRPDAEEIGAKLIELQAVVTEETDVQQSMNDLKLQDEPALLQVQETLTPAIAICTEDVHSHANTTDIPEDKNKSQNAEINVTHVSAPSVEQPEIIDSIKDIKHQTPEKMKTVQEILPHEHIEIQMPNVLHTAEKLTEQVDPRVEPTVNLSTGLPIAVKKATNTHEETEKLESVKSPGVSQTKVSIPENIPTSVEMTVGQDSLGPLPDFKKRDSLATIHVEGLSVPQSENVAATEIPSHLHTIKTQAEDILAAIQPEEREEPTVQEAVGEFIATLEQPSTANIHIAKLQAVPVQQVYTTSEQAIPDKHQLAPKRHSTATVDVEGLHLTVSEEVETSETSFPHSVKKTEPLTSQGVIESSTSQEIYTHEIVSEFKTTPSNSETASVTLTNLKSVPQIHENQPSEQVDLNTQIHSVRKHSKAGINVDGLSLVLKEEQTTEETPKPLTLPQAKTDSAVGVVHTIEQQEPSIQETVGRFHEIHEQTTAHIDITNPQTLAQVQERIVTEQAELFDKTKTTQETATIAELKIEALTIPANEETQTEEALNSLPQQQRTAIEATLTHRPIHNLEPTVQESAGEFNINPMDSETADISISALQAPLVQKPITADQLGHGTSLLDKRHSEANIVVEGLTLPTQEEVNTRETSSSLTLPRGLEDDANEVLQPSQRQVTSNEEIVSEYSVNPMDTASATISLSESQQLPLVHEQIPSDNVDMRSTERLQGKQLKPSAVNAEVMTLPAKEEIITGETSETLPSQQNNEAEAIGIILPKEVNQPSITEVSGEFQVSPTQPKNANINITQSQSAPIVEQLQLEETAMAMHRSTTRKQSTATIGLQGLALPTQEKVDVPESSDTITKPLNAEDSAVPTIHSITQMEEQPVHEIVGEFNLVGSQTTRADLVLTKPHLLAQVQEHLTSGLIKLDSTDYTMKKRDSVATTAVDGLSLPLKEEIGTEETSTTLITHQETVNTATEAIQLEQKQELSIHEIASEFIEASLTTTIAKANLSKPHCLAQTQEMQTSVQVDSQVLIHKTRKESKAQIDLEGLNVPANELADTREALSLRKDLPANVQGAMIAQHPTVHQETSVQETISEFAPDERTLHSAKHEVTRTQRKLPLVEQITSLEQTSSPSLILTNPREEILPYQTPAQLEQAEIQEMASIFTVTQESLQEPHITISELESGPETLNKAEIEEKKPIDMKERSSSTDSSNKEPGEILEKLIPKPTFKKPYDEETNTGDMMEQHLTIITEDTTAPGITPVQHNKHTDRETKLKCSVTTTRVKHKGNKLLMEREKTEESTTGSTTTTHTIHEIGEDTEFDKNNPMMTEAVKEYMHIILAPKFENMIVVQNTTENTEKQKKRMNTHTTVTYTIGGTTTTFSKDSKAIQHLLRRTSTQDSVDICEVEADTMPRRENQAESIQLLMQTDVPLHESCTITEVVTKIHKDGRRKRVERTKVVKKIIDNKETVERFEEIPKGTDVAQDIPKLKPVMEQLKPVIEDSKFESAVVTEVVVETISGDKKTTATKTTTTKKVGGQETTQVKETESVQPIMPTEETLSLAKPKKKVSPKKITKAVESKDDDETIKVIPFPQPATAELTDVPLHESCTITEVVTKIHKDGRRKSVERTKVIKKIVDNKETVERIEEIPKGTDVAQDIPELKPVMEQLKPVIEDSKFESAVVTEVVVETISGDKKTTATKTTTTKKVGGQETTQVEETESVQPIMPTEETLPLAKPKKKVSPKKITKAVESKDDDETIKVIPFPQPATAELTDVPLHESCTITEVVTKIRKD</sequence>
<dbReference type="InterPro" id="IPR036179">
    <property type="entry name" value="Ig-like_dom_sf"/>
</dbReference>
<evidence type="ECO:0000313" key="10">
    <source>
        <dbReference type="Proteomes" id="UP000479000"/>
    </source>
</evidence>
<dbReference type="OrthoDB" id="6592135at2759"/>
<dbReference type="InterPro" id="IPR050958">
    <property type="entry name" value="Cell_Adh-Cytoskel_Orgn"/>
</dbReference>
<dbReference type="GO" id="GO:0060298">
    <property type="term" value="P:positive regulation of sarcomere organization"/>
    <property type="evidence" value="ECO:0007669"/>
    <property type="project" value="UniProtKB-ARBA"/>
</dbReference>
<keyword evidence="2" id="KW-0963">Cytoplasm</keyword>
<feature type="region of interest" description="Disordered" evidence="7">
    <location>
        <begin position="3133"/>
        <end position="3156"/>
    </location>
</feature>
<feature type="compositionally biased region" description="Acidic residues" evidence="7">
    <location>
        <begin position="518"/>
        <end position="527"/>
    </location>
</feature>
<feature type="region of interest" description="Disordered" evidence="7">
    <location>
        <begin position="2817"/>
        <end position="2843"/>
    </location>
</feature>
<evidence type="ECO:0000256" key="6">
    <source>
        <dbReference type="SAM" id="Coils"/>
    </source>
</evidence>
<evidence type="ECO:0000256" key="7">
    <source>
        <dbReference type="SAM" id="MobiDB-lite"/>
    </source>
</evidence>
<feature type="compositionally biased region" description="Polar residues" evidence="7">
    <location>
        <begin position="5400"/>
        <end position="5412"/>
    </location>
</feature>
<feature type="region of interest" description="Disordered" evidence="7">
    <location>
        <begin position="6452"/>
        <end position="6474"/>
    </location>
</feature>
<dbReference type="PROSITE" id="PS50835">
    <property type="entry name" value="IG_LIKE"/>
    <property type="match status" value="4"/>
</dbReference>
<dbReference type="GO" id="GO:0005737">
    <property type="term" value="C:cytoplasm"/>
    <property type="evidence" value="ECO:0007669"/>
    <property type="project" value="UniProtKB-SubCell"/>
</dbReference>
<dbReference type="InterPro" id="IPR003599">
    <property type="entry name" value="Ig_sub"/>
</dbReference>
<comment type="subcellular location">
    <subcellularLocation>
        <location evidence="1">Cytoplasm</location>
    </subcellularLocation>
</comment>
<dbReference type="GO" id="GO:0045989">
    <property type="term" value="P:positive regulation of striated muscle contraction"/>
    <property type="evidence" value="ECO:0007669"/>
    <property type="project" value="UniProtKB-ARBA"/>
</dbReference>
<feature type="region of interest" description="Disordered" evidence="7">
    <location>
        <begin position="4558"/>
        <end position="4577"/>
    </location>
</feature>
<evidence type="ECO:0000313" key="9">
    <source>
        <dbReference type="EMBL" id="CAB0015352.1"/>
    </source>
</evidence>
<keyword evidence="3" id="KW-0732">Signal</keyword>
<proteinExistence type="predicted"/>
<dbReference type="GO" id="GO:0040017">
    <property type="term" value="P:positive regulation of locomotion"/>
    <property type="evidence" value="ECO:0007669"/>
    <property type="project" value="UniProtKB-ARBA"/>
</dbReference>
<evidence type="ECO:0000256" key="2">
    <source>
        <dbReference type="ARBA" id="ARBA00022490"/>
    </source>
</evidence>
<dbReference type="EMBL" id="CADCXU010028933">
    <property type="protein sequence ID" value="CAB0015352.1"/>
    <property type="molecule type" value="Genomic_DNA"/>
</dbReference>
<feature type="compositionally biased region" description="Basic and acidic residues" evidence="7">
    <location>
        <begin position="2820"/>
        <end position="2836"/>
    </location>
</feature>
<keyword evidence="6" id="KW-0175">Coiled coil</keyword>
<dbReference type="CDD" id="cd00096">
    <property type="entry name" value="Ig"/>
    <property type="match status" value="1"/>
</dbReference>